<accession>A0A6N7YV69</accession>
<feature type="region of interest" description="Disordered" evidence="1">
    <location>
        <begin position="1"/>
        <end position="38"/>
    </location>
</feature>
<dbReference type="OrthoDB" id="3637486at2"/>
<keyword evidence="3" id="KW-1185">Reference proteome</keyword>
<dbReference type="EMBL" id="WMBA01000026">
    <property type="protein sequence ID" value="MTD55808.1"/>
    <property type="molecule type" value="Genomic_DNA"/>
</dbReference>
<name>A0A6N7YV69_9PSEU</name>
<evidence type="ECO:0000313" key="3">
    <source>
        <dbReference type="Proteomes" id="UP000440096"/>
    </source>
</evidence>
<protein>
    <submittedName>
        <fullName evidence="2">DUF742 domain-containing protein</fullName>
    </submittedName>
</protein>
<dbReference type="Proteomes" id="UP000440096">
    <property type="component" value="Unassembled WGS sequence"/>
</dbReference>
<reference evidence="2 3" key="1">
    <citation type="submission" date="2019-11" db="EMBL/GenBank/DDBJ databases">
        <title>Draft genome of Amycolatopsis RM579.</title>
        <authorList>
            <person name="Duangmal K."/>
            <person name="Mingma R."/>
        </authorList>
    </citation>
    <scope>NUCLEOTIDE SEQUENCE [LARGE SCALE GENOMIC DNA]</scope>
    <source>
        <strain evidence="2 3">RM579</strain>
    </source>
</reference>
<proteinExistence type="predicted"/>
<evidence type="ECO:0000313" key="2">
    <source>
        <dbReference type="EMBL" id="MTD55808.1"/>
    </source>
</evidence>
<feature type="region of interest" description="Disordered" evidence="1">
    <location>
        <begin position="88"/>
        <end position="117"/>
    </location>
</feature>
<sequence length="230" mass="24967">MPRAGERDMAPPSLGARVSSSKQSPADDEPSRAGVRFGGWSGYQEWAAHDFRPRTAADESGSPVRTTDVVIEMSPMTLLWMEEDAADPRPVSPLPSQTTAVPWDGVDPGAEPDDEGTLHVRPYVRARGRAAARYELEFETLLTTTGKHLSWSGERELSADQLTLCRLCDAPRSVAEIAVELDVAIGVAKVLISDVIDQGLLELQEMTPMISGRPPMELLKRVHAGIAKLA</sequence>
<evidence type="ECO:0000256" key="1">
    <source>
        <dbReference type="SAM" id="MobiDB-lite"/>
    </source>
</evidence>
<organism evidence="2 3">
    <name type="scientific">Amycolatopsis pithecellobii</name>
    <dbReference type="NCBI Taxonomy" id="664692"/>
    <lineage>
        <taxon>Bacteria</taxon>
        <taxon>Bacillati</taxon>
        <taxon>Actinomycetota</taxon>
        <taxon>Actinomycetes</taxon>
        <taxon>Pseudonocardiales</taxon>
        <taxon>Pseudonocardiaceae</taxon>
        <taxon>Amycolatopsis</taxon>
    </lineage>
</organism>
<dbReference type="Pfam" id="PF05331">
    <property type="entry name" value="DUF742"/>
    <property type="match status" value="1"/>
</dbReference>
<dbReference type="AlphaFoldDB" id="A0A6N7YV69"/>
<dbReference type="PANTHER" id="PTHR36221:SF1">
    <property type="entry name" value="DUF742 DOMAIN-CONTAINING PROTEIN"/>
    <property type="match status" value="1"/>
</dbReference>
<comment type="caution">
    <text evidence="2">The sequence shown here is derived from an EMBL/GenBank/DDBJ whole genome shotgun (WGS) entry which is preliminary data.</text>
</comment>
<dbReference type="PANTHER" id="PTHR36221">
    <property type="entry name" value="DUF742 DOMAIN-CONTAINING PROTEIN"/>
    <property type="match status" value="1"/>
</dbReference>
<gene>
    <name evidence="2" type="ORF">GKO32_17770</name>
</gene>
<dbReference type="InterPro" id="IPR007995">
    <property type="entry name" value="DUF742"/>
</dbReference>